<gene>
    <name evidence="1" type="ORF">LCGC14_1429260</name>
</gene>
<dbReference type="EMBL" id="LAZR01009612">
    <property type="protein sequence ID" value="KKM71567.1"/>
    <property type="molecule type" value="Genomic_DNA"/>
</dbReference>
<sequence>NIPNRLYIPETEPLLVGGHNNREWPLGQLAETPDGRLFRYALNGGVITIAHKLYQSAVPSANIDTLAIATSAAVGDKTLGITNGADSVVENEWAFGTACIETTLGTAYPIKSHGADGGTGGITLTFQDGVTIQSALTNAVETVNVLKSPYKDIIITVATPTAIPVGVPLVVAGLANYLWIQTHGLVNILCDSTAAWTAGKAVAPSQEDVGGVEFFDPSGVEGDAGVVGKCAFAGVDTTFAPIFLTLE</sequence>
<name>A0A0F9MQV3_9ZZZZ</name>
<evidence type="ECO:0000313" key="1">
    <source>
        <dbReference type="EMBL" id="KKM71567.1"/>
    </source>
</evidence>
<dbReference type="AlphaFoldDB" id="A0A0F9MQV3"/>
<protein>
    <submittedName>
        <fullName evidence="1">Uncharacterized protein</fullName>
    </submittedName>
</protein>
<organism evidence="1">
    <name type="scientific">marine sediment metagenome</name>
    <dbReference type="NCBI Taxonomy" id="412755"/>
    <lineage>
        <taxon>unclassified sequences</taxon>
        <taxon>metagenomes</taxon>
        <taxon>ecological metagenomes</taxon>
    </lineage>
</organism>
<proteinExistence type="predicted"/>
<feature type="non-terminal residue" evidence="1">
    <location>
        <position position="1"/>
    </location>
</feature>
<reference evidence="1" key="1">
    <citation type="journal article" date="2015" name="Nature">
        <title>Complex archaea that bridge the gap between prokaryotes and eukaryotes.</title>
        <authorList>
            <person name="Spang A."/>
            <person name="Saw J.H."/>
            <person name="Jorgensen S.L."/>
            <person name="Zaremba-Niedzwiedzka K."/>
            <person name="Martijn J."/>
            <person name="Lind A.E."/>
            <person name="van Eijk R."/>
            <person name="Schleper C."/>
            <person name="Guy L."/>
            <person name="Ettema T.J."/>
        </authorList>
    </citation>
    <scope>NUCLEOTIDE SEQUENCE</scope>
</reference>
<comment type="caution">
    <text evidence="1">The sequence shown here is derived from an EMBL/GenBank/DDBJ whole genome shotgun (WGS) entry which is preliminary data.</text>
</comment>
<accession>A0A0F9MQV3</accession>